<dbReference type="Pfam" id="PF05685">
    <property type="entry name" value="Uma2"/>
    <property type="match status" value="1"/>
</dbReference>
<dbReference type="InterPro" id="IPR011335">
    <property type="entry name" value="Restrct_endonuc-II-like"/>
</dbReference>
<dbReference type="SUPFAM" id="SSF52980">
    <property type="entry name" value="Restriction endonuclease-like"/>
    <property type="match status" value="1"/>
</dbReference>
<dbReference type="Gene3D" id="3.90.1570.10">
    <property type="entry name" value="tt1808, chain A"/>
    <property type="match status" value="1"/>
</dbReference>
<dbReference type="Proteomes" id="UP000488299">
    <property type="component" value="Unassembled WGS sequence"/>
</dbReference>
<dbReference type="EMBL" id="WELI01000006">
    <property type="protein sequence ID" value="KAB7729382.1"/>
    <property type="molecule type" value="Genomic_DNA"/>
</dbReference>
<evidence type="ECO:0000313" key="2">
    <source>
        <dbReference type="EMBL" id="KAB7729382.1"/>
    </source>
</evidence>
<dbReference type="AlphaFoldDB" id="A0A7J5TXL1"/>
<dbReference type="PANTHER" id="PTHR36558:SF1">
    <property type="entry name" value="RESTRICTION ENDONUCLEASE DOMAIN-CONTAINING PROTEIN-RELATED"/>
    <property type="match status" value="1"/>
</dbReference>
<feature type="domain" description="Putative restriction endonuclease" evidence="1">
    <location>
        <begin position="12"/>
        <end position="162"/>
    </location>
</feature>
<comment type="caution">
    <text evidence="2">The sequence shown here is derived from an EMBL/GenBank/DDBJ whole genome shotgun (WGS) entry which is preliminary data.</text>
</comment>
<organism evidence="2 3">
    <name type="scientific">Rudanella paleaurantiibacter</name>
    <dbReference type="NCBI Taxonomy" id="2614655"/>
    <lineage>
        <taxon>Bacteria</taxon>
        <taxon>Pseudomonadati</taxon>
        <taxon>Bacteroidota</taxon>
        <taxon>Cytophagia</taxon>
        <taxon>Cytophagales</taxon>
        <taxon>Cytophagaceae</taxon>
        <taxon>Rudanella</taxon>
    </lineage>
</organism>
<accession>A0A7J5TXL1</accession>
<protein>
    <submittedName>
        <fullName evidence="2">Uma2 family endonuclease</fullName>
    </submittedName>
</protein>
<evidence type="ECO:0000259" key="1">
    <source>
        <dbReference type="Pfam" id="PF05685"/>
    </source>
</evidence>
<dbReference type="GO" id="GO:0004519">
    <property type="term" value="F:endonuclease activity"/>
    <property type="evidence" value="ECO:0007669"/>
    <property type="project" value="UniProtKB-KW"/>
</dbReference>
<keyword evidence="3" id="KW-1185">Reference proteome</keyword>
<dbReference type="PANTHER" id="PTHR36558">
    <property type="entry name" value="GLR1098 PROTEIN"/>
    <property type="match status" value="1"/>
</dbReference>
<name>A0A7J5TXL1_9BACT</name>
<sequence length="193" mass="21716">MVVVEKQIVSAEEYLTAERQALEKSEFLDGEIIPMAGATRNHNRVKENLAILVGASIDNTTCQSFSSDMRVHLPESGLYAYPDIVIVCGEPQLMPDQFDNLLNPTVLLEVMSEGTEDYDRGRKFHRYRGIPSLREYVLIDSLRVGVEVWVKNVQGQWTLVEETTDPAGQFTIQSIGLTVTLRQAYARTVELIP</sequence>
<dbReference type="InterPro" id="IPR012296">
    <property type="entry name" value="Nuclease_put_TT1808"/>
</dbReference>
<keyword evidence="2" id="KW-0255">Endonuclease</keyword>
<keyword evidence="2" id="KW-0540">Nuclease</keyword>
<dbReference type="CDD" id="cd06260">
    <property type="entry name" value="DUF820-like"/>
    <property type="match status" value="1"/>
</dbReference>
<keyword evidence="2" id="KW-0378">Hydrolase</keyword>
<gene>
    <name evidence="2" type="ORF">F5984_17340</name>
</gene>
<dbReference type="RefSeq" id="WP_152125462.1">
    <property type="nucleotide sequence ID" value="NZ_WELI01000006.1"/>
</dbReference>
<proteinExistence type="predicted"/>
<reference evidence="2 3" key="1">
    <citation type="submission" date="2019-10" db="EMBL/GenBank/DDBJ databases">
        <title>Rudanella paleaurantiibacter sp. nov., isolated from sludge.</title>
        <authorList>
            <person name="Xu S.Q."/>
        </authorList>
    </citation>
    <scope>NUCLEOTIDE SEQUENCE [LARGE SCALE GENOMIC DNA]</scope>
    <source>
        <strain evidence="2 3">HX-22-17</strain>
    </source>
</reference>
<evidence type="ECO:0000313" key="3">
    <source>
        <dbReference type="Proteomes" id="UP000488299"/>
    </source>
</evidence>
<dbReference type="InterPro" id="IPR008538">
    <property type="entry name" value="Uma2"/>
</dbReference>